<name>A0A1H2R089_9PROT</name>
<sequence length="61" mass="6965">MNTFLTGNILLINLPVPLVRSDVLCHHLESNINKITNNKVIIFNILTLFRYSILDKSNLLS</sequence>
<reference evidence="1 2" key="1">
    <citation type="submission" date="2016-10" db="EMBL/GenBank/DDBJ databases">
        <authorList>
            <person name="de Groot N.N."/>
        </authorList>
    </citation>
    <scope>NUCLEOTIDE SEQUENCE [LARGE SCALE GENOMIC DNA]</scope>
    <source>
        <strain evidence="1 2">Nm110</strain>
    </source>
</reference>
<gene>
    <name evidence="1" type="ORF">SAMN05421882_100394</name>
</gene>
<accession>A0A1H2R089</accession>
<proteinExistence type="predicted"/>
<dbReference type="EMBL" id="FNNH01000003">
    <property type="protein sequence ID" value="SDW12886.1"/>
    <property type="molecule type" value="Genomic_DNA"/>
</dbReference>
<protein>
    <submittedName>
        <fullName evidence="1">Uncharacterized protein</fullName>
    </submittedName>
</protein>
<evidence type="ECO:0000313" key="1">
    <source>
        <dbReference type="EMBL" id="SDW12886.1"/>
    </source>
</evidence>
<organism evidence="1 2">
    <name type="scientific">Nitrosomonas communis</name>
    <dbReference type="NCBI Taxonomy" id="44574"/>
    <lineage>
        <taxon>Bacteria</taxon>
        <taxon>Pseudomonadati</taxon>
        <taxon>Pseudomonadota</taxon>
        <taxon>Betaproteobacteria</taxon>
        <taxon>Nitrosomonadales</taxon>
        <taxon>Nitrosomonadaceae</taxon>
        <taxon>Nitrosomonas</taxon>
    </lineage>
</organism>
<evidence type="ECO:0000313" key="2">
    <source>
        <dbReference type="Proteomes" id="UP000183454"/>
    </source>
</evidence>
<dbReference type="Proteomes" id="UP000183454">
    <property type="component" value="Unassembled WGS sequence"/>
</dbReference>
<dbReference type="AlphaFoldDB" id="A0A1H2R089"/>